<proteinExistence type="predicted"/>
<dbReference type="EMBL" id="JAIWYP010000009">
    <property type="protein sequence ID" value="KAH3770379.1"/>
    <property type="molecule type" value="Genomic_DNA"/>
</dbReference>
<sequence length="77" mass="8944">MPENFTELSIWVSEVRDGIVAENDTVMERRGTYMSRERMETIITSLGTHRFKCFHFGSQSDETTTPDLQSYIDFSSQ</sequence>
<name>A0A9D4DYE7_DREPO</name>
<reference evidence="1" key="1">
    <citation type="journal article" date="2019" name="bioRxiv">
        <title>The Genome of the Zebra Mussel, Dreissena polymorpha: A Resource for Invasive Species Research.</title>
        <authorList>
            <person name="McCartney M.A."/>
            <person name="Auch B."/>
            <person name="Kono T."/>
            <person name="Mallez S."/>
            <person name="Zhang Y."/>
            <person name="Obille A."/>
            <person name="Becker A."/>
            <person name="Abrahante J.E."/>
            <person name="Garbe J."/>
            <person name="Badalamenti J.P."/>
            <person name="Herman A."/>
            <person name="Mangelson H."/>
            <person name="Liachko I."/>
            <person name="Sullivan S."/>
            <person name="Sone E.D."/>
            <person name="Koren S."/>
            <person name="Silverstein K.A.T."/>
            <person name="Beckman K.B."/>
            <person name="Gohl D.M."/>
        </authorList>
    </citation>
    <scope>NUCLEOTIDE SEQUENCE</scope>
    <source>
        <strain evidence="1">Duluth1</strain>
        <tissue evidence="1">Whole animal</tissue>
    </source>
</reference>
<protein>
    <submittedName>
        <fullName evidence="1">Uncharacterized protein</fullName>
    </submittedName>
</protein>
<organism evidence="1 2">
    <name type="scientific">Dreissena polymorpha</name>
    <name type="common">Zebra mussel</name>
    <name type="synonym">Mytilus polymorpha</name>
    <dbReference type="NCBI Taxonomy" id="45954"/>
    <lineage>
        <taxon>Eukaryota</taxon>
        <taxon>Metazoa</taxon>
        <taxon>Spiralia</taxon>
        <taxon>Lophotrochozoa</taxon>
        <taxon>Mollusca</taxon>
        <taxon>Bivalvia</taxon>
        <taxon>Autobranchia</taxon>
        <taxon>Heteroconchia</taxon>
        <taxon>Euheterodonta</taxon>
        <taxon>Imparidentia</taxon>
        <taxon>Neoheterodontei</taxon>
        <taxon>Myida</taxon>
        <taxon>Dreissenoidea</taxon>
        <taxon>Dreissenidae</taxon>
        <taxon>Dreissena</taxon>
    </lineage>
</organism>
<gene>
    <name evidence="1" type="ORF">DPMN_171664</name>
</gene>
<evidence type="ECO:0000313" key="1">
    <source>
        <dbReference type="EMBL" id="KAH3770379.1"/>
    </source>
</evidence>
<dbReference type="AlphaFoldDB" id="A0A9D4DYE7"/>
<evidence type="ECO:0000313" key="2">
    <source>
        <dbReference type="Proteomes" id="UP000828390"/>
    </source>
</evidence>
<dbReference type="Proteomes" id="UP000828390">
    <property type="component" value="Unassembled WGS sequence"/>
</dbReference>
<accession>A0A9D4DYE7</accession>
<reference evidence="1" key="2">
    <citation type="submission" date="2020-11" db="EMBL/GenBank/DDBJ databases">
        <authorList>
            <person name="McCartney M.A."/>
            <person name="Auch B."/>
            <person name="Kono T."/>
            <person name="Mallez S."/>
            <person name="Becker A."/>
            <person name="Gohl D.M."/>
            <person name="Silverstein K.A.T."/>
            <person name="Koren S."/>
            <person name="Bechman K.B."/>
            <person name="Herman A."/>
            <person name="Abrahante J.E."/>
            <person name="Garbe J."/>
        </authorList>
    </citation>
    <scope>NUCLEOTIDE SEQUENCE</scope>
    <source>
        <strain evidence="1">Duluth1</strain>
        <tissue evidence="1">Whole animal</tissue>
    </source>
</reference>
<keyword evidence="2" id="KW-1185">Reference proteome</keyword>
<comment type="caution">
    <text evidence="1">The sequence shown here is derived from an EMBL/GenBank/DDBJ whole genome shotgun (WGS) entry which is preliminary data.</text>
</comment>